<feature type="repeat" description="TPR" evidence="11">
    <location>
        <begin position="80"/>
        <end position="113"/>
    </location>
</feature>
<dbReference type="PANTHER" id="PTHR23155">
    <property type="entry name" value="DISEASE RESISTANCE PROTEIN RP"/>
    <property type="match status" value="1"/>
</dbReference>
<dbReference type="Gene3D" id="1.10.8.430">
    <property type="entry name" value="Helical domain of apoptotic protease-activating factors"/>
    <property type="match status" value="1"/>
</dbReference>
<reference evidence="16 17" key="1">
    <citation type="submission" date="2024-11" db="EMBL/GenBank/DDBJ databases">
        <title>A near-complete genome assembly of Cinchona calisaya.</title>
        <authorList>
            <person name="Lian D.C."/>
            <person name="Zhao X.W."/>
            <person name="Wei L."/>
        </authorList>
    </citation>
    <scope>NUCLEOTIDE SEQUENCE [LARGE SCALE GENOMIC DNA]</scope>
    <source>
        <tissue evidence="16">Nenye</tissue>
    </source>
</reference>
<sequence>MDPANSTNPSRAEELKVLANEAFKGRKYSRAIDLYTQAIEVNGDVAVYWANRAFAHTKLEEYGNAILDATKAVEIDPKYSKGYYRRGAAHLAMGKFKEALKDFQQVEKLCPNDPDTTKKLKECEKAVMKLKFEEAISVSESQRRPVAVSVDYHTIGGKEDFKKKEVALTCVESVMHDVELLLNNKKCNPCLINPIENLNTNLQFLKTFMLCARKWSNSDVYWESKDNMKLDLQSFLSSIEVTVNKIGWGIKSLSHRSESSIDNLSEMLSNSALVDSFKKNIESFKQEIMGVYITLSNYSSSQSSFCMRDDELVDFIDSILQNLVKLLHFLYVDFDSIGSYNNVLHAQIEALQNKLTLFKNFIGFGKLFCVQCHKFEDLLTHIQFVVLNAARLSYMCLFYKEDENVQSLCELLQKSNLVDITVYETCINFLRASTSSAHLQSVDMDKHIVRDFNDSLISSVWELLLCNTSPMVSLKGQMQVLYEGLRFLRSMLRKPLEQMDELNGKIITVLSEAGIVICSLYVNKVYVDNSVGRDSPDCCDMLLNVNSDIKLIKGQVTVLDMIESLPSYQIFKGQEVCKISSLMPSKVKITITHEFVVELKDEAEKVIDQLVGGSENLEIIPIVGFAGLGKTTFAKEVYNNPLILQHFHIRLWFTVSQVYNKKKLLLQVFCDDGKHSRMNEGLENLDEGDLLHKLYKKLKGNKYLVVFDDVWDIGIWNDLEYSFPDDKNGSRILFTSRFSNVASEVKIAKEPHSLRSLTDGESWELLQKKVFGKEDCPQALHGVGLEIAENCKGLPLTVVIIAGILATIEQDGWQEVAKSVTSIIVNESDDLCKNTLKLSYECLPHHLKPCLLYFGAFPEDREIKTKKLLRLWIAEGFVQNTEPKRTEDIAEEYMMDLIGRNLVMVAKKRSTGGVKACCIHDLLHEFCKSKAKEENFLQVLQGYDELCVFNEHPNLQRLSIWSKEDHFMKSRIFCPNLGSLLFFNQFVEYRLSEMGISYDLSIYNHLRVLDLEPICLVCKGFPSEINGLFELRYLAIRGKIAVIPPSVANLSNLETFLVTSYYVGVVSLPETIRNMKKLRHLHIRGHVLGYSLPNGNLENSSNSLNLETFSSLVVDLEKCLEEIVKRIPNIHHLQIRLKLNQSLGSTGNCSSTLLLDSLSQLESLKLSTFCWRGSIPVLEYYFPTSLTKLTLKTSYLPWSKISLIEELPNLQVLKLLIDSFVGKIWDMKGGGFPKLKVLSLEQLDVMEWTDTDCDGNCFPCLEKLLLVGWLKLEKVPYCLESIPTLEMIKLKTWKGNESLASLVRRIENEQQSNGNENLKILIDYYAEERIEEEQLM</sequence>
<comment type="similarity">
    <text evidence="3">Belongs to the disease resistance NB-LRR family.</text>
</comment>
<dbReference type="Gene3D" id="1.10.10.10">
    <property type="entry name" value="Winged helix-like DNA-binding domain superfamily/Winged helix DNA-binding domain"/>
    <property type="match status" value="1"/>
</dbReference>
<dbReference type="SMART" id="SM00028">
    <property type="entry name" value="TPR"/>
    <property type="match status" value="3"/>
</dbReference>
<evidence type="ECO:0000313" key="17">
    <source>
        <dbReference type="Proteomes" id="UP001630127"/>
    </source>
</evidence>
<dbReference type="Gene3D" id="1.25.40.10">
    <property type="entry name" value="Tetratricopeptide repeat domain"/>
    <property type="match status" value="1"/>
</dbReference>
<comment type="subcellular location">
    <subcellularLocation>
        <location evidence="2">Cytoplasm</location>
    </subcellularLocation>
</comment>
<dbReference type="Gene3D" id="3.80.10.10">
    <property type="entry name" value="Ribonuclease Inhibitor"/>
    <property type="match status" value="1"/>
</dbReference>
<dbReference type="InterPro" id="IPR011990">
    <property type="entry name" value="TPR-like_helical_dom_sf"/>
</dbReference>
<dbReference type="Gene3D" id="3.40.50.300">
    <property type="entry name" value="P-loop containing nucleotide triphosphate hydrolases"/>
    <property type="match status" value="1"/>
</dbReference>
<evidence type="ECO:0000256" key="8">
    <source>
        <dbReference type="ARBA" id="ARBA00022741"/>
    </source>
</evidence>
<keyword evidence="4" id="KW-0963">Cytoplasm</keyword>
<protein>
    <submittedName>
        <fullName evidence="16">Uncharacterized protein</fullName>
    </submittedName>
</protein>
<keyword evidence="9" id="KW-0611">Plant defense</keyword>
<keyword evidence="5" id="KW-0433">Leucine-rich repeat</keyword>
<evidence type="ECO:0000256" key="9">
    <source>
        <dbReference type="ARBA" id="ARBA00022821"/>
    </source>
</evidence>
<dbReference type="Pfam" id="PF12061">
    <property type="entry name" value="NB-LRR"/>
    <property type="match status" value="1"/>
</dbReference>
<proteinExistence type="inferred from homology"/>
<dbReference type="SUPFAM" id="SSF48452">
    <property type="entry name" value="TPR-like"/>
    <property type="match status" value="1"/>
</dbReference>
<dbReference type="InterPro" id="IPR042197">
    <property type="entry name" value="Apaf_helical"/>
</dbReference>
<comment type="caution">
    <text evidence="16">The sequence shown here is derived from an EMBL/GenBank/DDBJ whole genome shotgun (WGS) entry which is preliminary data.</text>
</comment>
<evidence type="ECO:0000259" key="13">
    <source>
        <dbReference type="Pfam" id="PF12061"/>
    </source>
</evidence>
<evidence type="ECO:0000256" key="7">
    <source>
        <dbReference type="ARBA" id="ARBA00022737"/>
    </source>
</evidence>
<dbReference type="FunFam" id="1.25.40.10:FF:000292">
    <property type="entry name" value="Serine/threonine-protein phosphatase 5"/>
    <property type="match status" value="1"/>
</dbReference>
<dbReference type="GO" id="GO:0009626">
    <property type="term" value="P:plant-type hypersensitive response"/>
    <property type="evidence" value="ECO:0007669"/>
    <property type="project" value="UniProtKB-KW"/>
</dbReference>
<dbReference type="Pfam" id="PF23559">
    <property type="entry name" value="WHD_DRP"/>
    <property type="match status" value="1"/>
</dbReference>
<dbReference type="PROSITE" id="PS50005">
    <property type="entry name" value="TPR"/>
    <property type="match status" value="2"/>
</dbReference>
<evidence type="ECO:0000256" key="11">
    <source>
        <dbReference type="PROSITE-ProRule" id="PRU00339"/>
    </source>
</evidence>
<keyword evidence="7" id="KW-0677">Repeat</keyword>
<gene>
    <name evidence="16" type="ORF">ACH5RR_028444</name>
</gene>
<dbReference type="Pfam" id="PF00515">
    <property type="entry name" value="TPR_1"/>
    <property type="match status" value="1"/>
</dbReference>
<keyword evidence="6" id="KW-0381">Hypersensitive response</keyword>
<feature type="repeat" description="TPR" evidence="11">
    <location>
        <begin position="46"/>
        <end position="79"/>
    </location>
</feature>
<evidence type="ECO:0000256" key="1">
    <source>
        <dbReference type="ARBA" id="ARBA00002074"/>
    </source>
</evidence>
<dbReference type="InterPro" id="IPR032675">
    <property type="entry name" value="LRR_dom_sf"/>
</dbReference>
<dbReference type="InterPro" id="IPR021929">
    <property type="entry name" value="R1A-like_N"/>
</dbReference>
<feature type="domain" description="Late blight resistance protein R1A-like N-terminal" evidence="13">
    <location>
        <begin position="279"/>
        <end position="524"/>
    </location>
</feature>
<evidence type="ECO:0000256" key="5">
    <source>
        <dbReference type="ARBA" id="ARBA00022614"/>
    </source>
</evidence>
<dbReference type="InterPro" id="IPR036388">
    <property type="entry name" value="WH-like_DNA-bd_sf"/>
</dbReference>
<comment type="function">
    <text evidence="1">Confers resistance to late blight (Phytophthora infestans) races carrying the avirulence gene Avr1. Resistance proteins guard the plant against pathogens that contain an appropriate avirulence protein via an indirect interaction with this avirulence protein. That triggers a defense system including the hypersensitive response, which restricts the pathogen growth.</text>
</comment>
<evidence type="ECO:0000259" key="15">
    <source>
        <dbReference type="Pfam" id="PF23598"/>
    </source>
</evidence>
<keyword evidence="10" id="KW-0067">ATP-binding</keyword>
<dbReference type="PRINTS" id="PR00364">
    <property type="entry name" value="DISEASERSIST"/>
</dbReference>
<dbReference type="InterPro" id="IPR044974">
    <property type="entry name" value="Disease_R_plants"/>
</dbReference>
<dbReference type="GO" id="GO:0005524">
    <property type="term" value="F:ATP binding"/>
    <property type="evidence" value="ECO:0007669"/>
    <property type="project" value="UniProtKB-KW"/>
</dbReference>
<feature type="domain" description="Disease resistance R13L4/SHOC-2-like LRR" evidence="15">
    <location>
        <begin position="998"/>
        <end position="1292"/>
    </location>
</feature>
<dbReference type="InterPro" id="IPR058922">
    <property type="entry name" value="WHD_DRP"/>
</dbReference>
<dbReference type="FunFam" id="1.10.10.10:FF:000322">
    <property type="entry name" value="Probable disease resistance protein At1g63360"/>
    <property type="match status" value="1"/>
</dbReference>
<evidence type="ECO:0000256" key="6">
    <source>
        <dbReference type="ARBA" id="ARBA00022667"/>
    </source>
</evidence>
<dbReference type="GO" id="GO:0005737">
    <property type="term" value="C:cytoplasm"/>
    <property type="evidence" value="ECO:0007669"/>
    <property type="project" value="UniProtKB-SubCell"/>
</dbReference>
<dbReference type="PANTHER" id="PTHR23155:SF1152">
    <property type="entry name" value="AAA+ ATPASE DOMAIN-CONTAINING PROTEIN"/>
    <property type="match status" value="1"/>
</dbReference>
<dbReference type="InterPro" id="IPR002182">
    <property type="entry name" value="NB-ARC"/>
</dbReference>
<dbReference type="Pfam" id="PF23598">
    <property type="entry name" value="LRR_14"/>
    <property type="match status" value="1"/>
</dbReference>
<evidence type="ECO:0000259" key="14">
    <source>
        <dbReference type="Pfam" id="PF23559"/>
    </source>
</evidence>
<dbReference type="Pfam" id="PF00931">
    <property type="entry name" value="NB-ARC"/>
    <property type="match status" value="1"/>
</dbReference>
<feature type="domain" description="NB-ARC" evidence="12">
    <location>
        <begin position="600"/>
        <end position="775"/>
    </location>
</feature>
<feature type="domain" description="Disease resistance protein winged helix" evidence="14">
    <location>
        <begin position="857"/>
        <end position="926"/>
    </location>
</feature>
<evidence type="ECO:0000256" key="10">
    <source>
        <dbReference type="ARBA" id="ARBA00022840"/>
    </source>
</evidence>
<dbReference type="FunFam" id="3.40.50.300:FF:001091">
    <property type="entry name" value="Probable disease resistance protein At1g61300"/>
    <property type="match status" value="1"/>
</dbReference>
<dbReference type="Proteomes" id="UP001630127">
    <property type="component" value="Unassembled WGS sequence"/>
</dbReference>
<dbReference type="InterPro" id="IPR027417">
    <property type="entry name" value="P-loop_NTPase"/>
</dbReference>
<dbReference type="SUPFAM" id="SSF52540">
    <property type="entry name" value="P-loop containing nucleoside triphosphate hydrolases"/>
    <property type="match status" value="1"/>
</dbReference>
<keyword evidence="11" id="KW-0802">TPR repeat</keyword>
<dbReference type="InterPro" id="IPR019734">
    <property type="entry name" value="TPR_rpt"/>
</dbReference>
<organism evidence="16 17">
    <name type="scientific">Cinchona calisaya</name>
    <dbReference type="NCBI Taxonomy" id="153742"/>
    <lineage>
        <taxon>Eukaryota</taxon>
        <taxon>Viridiplantae</taxon>
        <taxon>Streptophyta</taxon>
        <taxon>Embryophyta</taxon>
        <taxon>Tracheophyta</taxon>
        <taxon>Spermatophyta</taxon>
        <taxon>Magnoliopsida</taxon>
        <taxon>eudicotyledons</taxon>
        <taxon>Gunneridae</taxon>
        <taxon>Pentapetalae</taxon>
        <taxon>asterids</taxon>
        <taxon>lamiids</taxon>
        <taxon>Gentianales</taxon>
        <taxon>Rubiaceae</taxon>
        <taxon>Cinchonoideae</taxon>
        <taxon>Cinchoneae</taxon>
        <taxon>Cinchona</taxon>
    </lineage>
</organism>
<accession>A0ABD2YU45</accession>
<dbReference type="GO" id="GO:0051607">
    <property type="term" value="P:defense response to virus"/>
    <property type="evidence" value="ECO:0007669"/>
    <property type="project" value="UniProtKB-ARBA"/>
</dbReference>
<evidence type="ECO:0000256" key="2">
    <source>
        <dbReference type="ARBA" id="ARBA00004496"/>
    </source>
</evidence>
<dbReference type="InterPro" id="IPR055414">
    <property type="entry name" value="LRR_R13L4/SHOC2-like"/>
</dbReference>
<keyword evidence="8" id="KW-0547">Nucleotide-binding</keyword>
<evidence type="ECO:0000259" key="12">
    <source>
        <dbReference type="Pfam" id="PF00931"/>
    </source>
</evidence>
<evidence type="ECO:0000256" key="4">
    <source>
        <dbReference type="ARBA" id="ARBA00022490"/>
    </source>
</evidence>
<evidence type="ECO:0000313" key="16">
    <source>
        <dbReference type="EMBL" id="KAL3509043.1"/>
    </source>
</evidence>
<keyword evidence="17" id="KW-1185">Reference proteome</keyword>
<dbReference type="Pfam" id="PF13181">
    <property type="entry name" value="TPR_8"/>
    <property type="match status" value="1"/>
</dbReference>
<dbReference type="EMBL" id="JBJUIK010000012">
    <property type="protein sequence ID" value="KAL3509043.1"/>
    <property type="molecule type" value="Genomic_DNA"/>
</dbReference>
<name>A0ABD2YU45_9GENT</name>
<evidence type="ECO:0000256" key="3">
    <source>
        <dbReference type="ARBA" id="ARBA00008894"/>
    </source>
</evidence>
<dbReference type="SUPFAM" id="SSF52058">
    <property type="entry name" value="L domain-like"/>
    <property type="match status" value="1"/>
</dbReference>